<sequence length="226" mass="24839">MVENPKWKDMGSDTPRSSSKPGELDNIGTQKISVSDQTNRLQSTNFDSDSFVVDVERLSLITEKDITPNSRLPINFSRKVSSQKKNMETTINPSTSSEKDVGVVASTSSPRAPSAGDGRPEKPMVVTVGTTKDQPTSPHVHHHITIMTGNVGVRNAGERRWSDGKRFSFRRSSPSWAIDPRRILLFFATLSSMGTILLICFTLSISKQRFPTTSNGDKQISNAASQ</sequence>
<gene>
    <name evidence="1" type="ORF">Vadar_019528</name>
</gene>
<dbReference type="Proteomes" id="UP000828048">
    <property type="component" value="Chromosome 3"/>
</dbReference>
<accession>A0ACB7YXR4</accession>
<comment type="caution">
    <text evidence="1">The sequence shown here is derived from an EMBL/GenBank/DDBJ whole genome shotgun (WGS) entry which is preliminary data.</text>
</comment>
<evidence type="ECO:0000313" key="2">
    <source>
        <dbReference type="Proteomes" id="UP000828048"/>
    </source>
</evidence>
<proteinExistence type="predicted"/>
<reference evidence="1 2" key="1">
    <citation type="journal article" date="2021" name="Hortic Res">
        <title>High-quality reference genome and annotation aids understanding of berry development for evergreen blueberry (Vaccinium darrowii).</title>
        <authorList>
            <person name="Yu J."/>
            <person name="Hulse-Kemp A.M."/>
            <person name="Babiker E."/>
            <person name="Staton M."/>
        </authorList>
    </citation>
    <scope>NUCLEOTIDE SEQUENCE [LARGE SCALE GENOMIC DNA]</scope>
    <source>
        <strain evidence="2">cv. NJ 8807/NJ 8810</strain>
        <tissue evidence="1">Young leaf</tissue>
    </source>
</reference>
<dbReference type="EMBL" id="CM037153">
    <property type="protein sequence ID" value="KAH7858052.1"/>
    <property type="molecule type" value="Genomic_DNA"/>
</dbReference>
<evidence type="ECO:0000313" key="1">
    <source>
        <dbReference type="EMBL" id="KAH7858052.1"/>
    </source>
</evidence>
<name>A0ACB7YXR4_9ERIC</name>
<protein>
    <submittedName>
        <fullName evidence="1">Uncharacterized protein</fullName>
    </submittedName>
</protein>
<organism evidence="1 2">
    <name type="scientific">Vaccinium darrowii</name>
    <dbReference type="NCBI Taxonomy" id="229202"/>
    <lineage>
        <taxon>Eukaryota</taxon>
        <taxon>Viridiplantae</taxon>
        <taxon>Streptophyta</taxon>
        <taxon>Embryophyta</taxon>
        <taxon>Tracheophyta</taxon>
        <taxon>Spermatophyta</taxon>
        <taxon>Magnoliopsida</taxon>
        <taxon>eudicotyledons</taxon>
        <taxon>Gunneridae</taxon>
        <taxon>Pentapetalae</taxon>
        <taxon>asterids</taxon>
        <taxon>Ericales</taxon>
        <taxon>Ericaceae</taxon>
        <taxon>Vaccinioideae</taxon>
        <taxon>Vaccinieae</taxon>
        <taxon>Vaccinium</taxon>
    </lineage>
</organism>
<keyword evidence="2" id="KW-1185">Reference proteome</keyword>